<dbReference type="PANTHER" id="PTHR30615">
    <property type="entry name" value="UNCHARACTERIZED PROTEIN YJBQ-RELATED"/>
    <property type="match status" value="1"/>
</dbReference>
<keyword evidence="5" id="KW-1185">Reference proteome</keyword>
<accession>A0AAF0EVI9</accession>
<evidence type="ECO:0000313" key="5">
    <source>
        <dbReference type="Proteomes" id="UP001219933"/>
    </source>
</evidence>
<dbReference type="EMBL" id="CP119877">
    <property type="protein sequence ID" value="WFD33413.1"/>
    <property type="molecule type" value="Genomic_DNA"/>
</dbReference>
<dbReference type="Proteomes" id="UP001219933">
    <property type="component" value="Chromosome 1"/>
</dbReference>
<dbReference type="NCBIfam" id="TIGR00149">
    <property type="entry name" value="TIGR00149_YjbQ"/>
    <property type="match status" value="1"/>
</dbReference>
<gene>
    <name evidence="4" type="ORF">MCUN1_000226</name>
</gene>
<dbReference type="Gene3D" id="2.60.120.460">
    <property type="entry name" value="YjbQ-like"/>
    <property type="match status" value="1"/>
</dbReference>
<comment type="similarity">
    <text evidence="1">Belongs to the UPF0047 family.</text>
</comment>
<protein>
    <recommendedName>
        <fullName evidence="6">Secondary thiamine-phosphate synthase enzyme</fullName>
    </recommendedName>
</protein>
<keyword evidence="3" id="KW-0812">Transmembrane</keyword>
<dbReference type="Pfam" id="PF01894">
    <property type="entry name" value="YjbQ"/>
    <property type="match status" value="1"/>
</dbReference>
<evidence type="ECO:0000256" key="1">
    <source>
        <dbReference type="ARBA" id="ARBA00005534"/>
    </source>
</evidence>
<name>A0AAF0EVI9_9BASI</name>
<evidence type="ECO:0000256" key="2">
    <source>
        <dbReference type="SAM" id="MobiDB-lite"/>
    </source>
</evidence>
<keyword evidence="3" id="KW-0472">Membrane</keyword>
<sequence length="275" mass="30314">MQPPQHPEAAAARAAAGSRKAAGGAGDATATATASTAPSDPPTLYSASPHYELDAKMRKVRERLKERRRVRGDGHPLFWGTARRIQDPTLIMTLILTLGILFVFVPVPTILSWFTRRPAPPPQHQPTCGAFVPCPPRMPTQKTITLSARTKGCHLIQAEVESELRDMIRDVKAGIVHLFIQHTSAALSLNENFDPDVRRDMDMALDHAVPESLPWRHTDEGPDDSVSHTKASLIGPSITLPITDGRLALGTWQGIYLCEFRKQRHTRRLIATVLP</sequence>
<dbReference type="SUPFAM" id="SSF111038">
    <property type="entry name" value="YjbQ-like"/>
    <property type="match status" value="1"/>
</dbReference>
<dbReference type="InterPro" id="IPR001602">
    <property type="entry name" value="UPF0047_YjbQ-like"/>
</dbReference>
<dbReference type="AlphaFoldDB" id="A0AAF0EVI9"/>
<feature type="region of interest" description="Disordered" evidence="2">
    <location>
        <begin position="1"/>
        <end position="48"/>
    </location>
</feature>
<feature type="transmembrane region" description="Helical" evidence="3">
    <location>
        <begin position="90"/>
        <end position="114"/>
    </location>
</feature>
<dbReference type="PROSITE" id="PS01314">
    <property type="entry name" value="UPF0047"/>
    <property type="match status" value="1"/>
</dbReference>
<organism evidence="4 5">
    <name type="scientific">Malassezia cuniculi</name>
    <dbReference type="NCBI Taxonomy" id="948313"/>
    <lineage>
        <taxon>Eukaryota</taxon>
        <taxon>Fungi</taxon>
        <taxon>Dikarya</taxon>
        <taxon>Basidiomycota</taxon>
        <taxon>Ustilaginomycotina</taxon>
        <taxon>Malasseziomycetes</taxon>
        <taxon>Malasseziales</taxon>
        <taxon>Malasseziaceae</taxon>
        <taxon>Malassezia</taxon>
    </lineage>
</organism>
<evidence type="ECO:0008006" key="6">
    <source>
        <dbReference type="Google" id="ProtNLM"/>
    </source>
</evidence>
<evidence type="ECO:0000256" key="3">
    <source>
        <dbReference type="SAM" id="Phobius"/>
    </source>
</evidence>
<proteinExistence type="inferred from homology"/>
<feature type="compositionally biased region" description="Low complexity" evidence="2">
    <location>
        <begin position="9"/>
        <end position="38"/>
    </location>
</feature>
<evidence type="ECO:0000313" key="4">
    <source>
        <dbReference type="EMBL" id="WFD33413.1"/>
    </source>
</evidence>
<dbReference type="PANTHER" id="PTHR30615:SF8">
    <property type="entry name" value="UPF0047 PROTEIN C4A8.02C"/>
    <property type="match status" value="1"/>
</dbReference>
<dbReference type="InterPro" id="IPR035917">
    <property type="entry name" value="YjbQ-like_sf"/>
</dbReference>
<reference evidence="4" key="1">
    <citation type="submission" date="2023-03" db="EMBL/GenBank/DDBJ databases">
        <title>Mating type loci evolution in Malassezia.</title>
        <authorList>
            <person name="Coelho M.A."/>
        </authorList>
    </citation>
    <scope>NUCLEOTIDE SEQUENCE</scope>
    <source>
        <strain evidence="4">CBS 11721</strain>
    </source>
</reference>
<keyword evidence="3" id="KW-1133">Transmembrane helix</keyword>